<comment type="subcellular location">
    <subcellularLocation>
        <location evidence="1">Cell membrane</location>
        <topology evidence="1">Multi-pass membrane protein</topology>
    </subcellularLocation>
</comment>
<keyword evidence="4" id="KW-1003">Cell membrane</keyword>
<reference evidence="9" key="1">
    <citation type="submission" date="2024-05" db="EMBL/GenBank/DDBJ databases">
        <title>Alkalihalobacillus sp. strain MEB203 novel alkaliphilic bacterium from Lonar Lake, India.</title>
        <authorList>
            <person name="Joshi A."/>
            <person name="Thite S."/>
            <person name="Mengade P."/>
        </authorList>
    </citation>
    <scope>NUCLEOTIDE SEQUENCE</scope>
    <source>
        <strain evidence="9">MEB 203</strain>
    </source>
</reference>
<proteinExistence type="inferred from homology"/>
<comment type="similarity">
    <text evidence="2">Belongs to the auxin efflux carrier (TC 2.A.69) family.</text>
</comment>
<feature type="transmembrane region" description="Helical" evidence="8">
    <location>
        <begin position="6"/>
        <end position="24"/>
    </location>
</feature>
<keyword evidence="6 8" id="KW-1133">Transmembrane helix</keyword>
<dbReference type="Pfam" id="PF03547">
    <property type="entry name" value="Mem_trans"/>
    <property type="match status" value="2"/>
</dbReference>
<sequence length="299" mass="33076">MTIFVNVVLPAILIFLSGFVVQRWKKMDLKSISTLAVYILTPALVFRTFYDVQLDQQYVFITVFSLILLFVLIIINKVYAKFRKYPRDVESGLILSTAFMNAGNYGAPIILFAYGETGFAYAVSFMVLQSVIMNFFGVYYAASGQLGFRAAIKTISAMPLTYAMIIAILFNLFNIPLSANLYSAVDLVGQATIPVVMLILGMQLAELKVDKVINKERLIYGTTVRMFVSPLIAFIFVMLFPVDPLLAKVLIVLTAMPTAVTTTMYALQFNTTPKLVSSIALVTTLVSVVTISILLTILG</sequence>
<dbReference type="InterPro" id="IPR004776">
    <property type="entry name" value="Mem_transp_PIN-like"/>
</dbReference>
<evidence type="ECO:0000256" key="7">
    <source>
        <dbReference type="ARBA" id="ARBA00023136"/>
    </source>
</evidence>
<accession>A0ABT5VJF9</accession>
<feature type="transmembrane region" description="Helical" evidence="8">
    <location>
        <begin position="154"/>
        <end position="175"/>
    </location>
</feature>
<dbReference type="RefSeq" id="WP_275120157.1">
    <property type="nucleotide sequence ID" value="NZ_JAOTPO010000017.1"/>
</dbReference>
<gene>
    <name evidence="9" type="ORF">N7Z68_19595</name>
</gene>
<feature type="transmembrane region" description="Helical" evidence="8">
    <location>
        <begin position="245"/>
        <end position="267"/>
    </location>
</feature>
<dbReference type="Proteomes" id="UP001148125">
    <property type="component" value="Unassembled WGS sequence"/>
</dbReference>
<feature type="transmembrane region" description="Helical" evidence="8">
    <location>
        <begin position="56"/>
        <end position="80"/>
    </location>
</feature>
<evidence type="ECO:0000256" key="6">
    <source>
        <dbReference type="ARBA" id="ARBA00022989"/>
    </source>
</evidence>
<feature type="transmembrane region" description="Helical" evidence="8">
    <location>
        <begin position="92"/>
        <end position="113"/>
    </location>
</feature>
<evidence type="ECO:0000256" key="1">
    <source>
        <dbReference type="ARBA" id="ARBA00004651"/>
    </source>
</evidence>
<feature type="transmembrane region" description="Helical" evidence="8">
    <location>
        <begin position="119"/>
        <end position="142"/>
    </location>
</feature>
<evidence type="ECO:0000256" key="4">
    <source>
        <dbReference type="ARBA" id="ARBA00022475"/>
    </source>
</evidence>
<dbReference type="InterPro" id="IPR038770">
    <property type="entry name" value="Na+/solute_symporter_sf"/>
</dbReference>
<evidence type="ECO:0000256" key="3">
    <source>
        <dbReference type="ARBA" id="ARBA00022448"/>
    </source>
</evidence>
<comment type="caution">
    <text evidence="9">The sequence shown here is derived from an EMBL/GenBank/DDBJ whole genome shotgun (WGS) entry which is preliminary data.</text>
</comment>
<evidence type="ECO:0000313" key="10">
    <source>
        <dbReference type="Proteomes" id="UP001148125"/>
    </source>
</evidence>
<evidence type="ECO:0000256" key="2">
    <source>
        <dbReference type="ARBA" id="ARBA00010145"/>
    </source>
</evidence>
<organism evidence="9 10">
    <name type="scientific">Alkalihalobacterium chitinilyticum</name>
    <dbReference type="NCBI Taxonomy" id="2980103"/>
    <lineage>
        <taxon>Bacteria</taxon>
        <taxon>Bacillati</taxon>
        <taxon>Bacillota</taxon>
        <taxon>Bacilli</taxon>
        <taxon>Bacillales</taxon>
        <taxon>Bacillaceae</taxon>
        <taxon>Alkalihalobacterium</taxon>
    </lineage>
</organism>
<keyword evidence="10" id="KW-1185">Reference proteome</keyword>
<feature type="transmembrane region" description="Helical" evidence="8">
    <location>
        <begin position="279"/>
        <end position="298"/>
    </location>
</feature>
<dbReference type="PANTHER" id="PTHR36838:SF1">
    <property type="entry name" value="SLR1864 PROTEIN"/>
    <property type="match status" value="1"/>
</dbReference>
<keyword evidence="3" id="KW-0813">Transport</keyword>
<evidence type="ECO:0000256" key="8">
    <source>
        <dbReference type="SAM" id="Phobius"/>
    </source>
</evidence>
<dbReference type="PANTHER" id="PTHR36838">
    <property type="entry name" value="AUXIN EFFLUX CARRIER FAMILY PROTEIN"/>
    <property type="match status" value="1"/>
</dbReference>
<evidence type="ECO:0000256" key="5">
    <source>
        <dbReference type="ARBA" id="ARBA00022692"/>
    </source>
</evidence>
<dbReference type="EMBL" id="JAOTPO010000017">
    <property type="protein sequence ID" value="MDE5415554.1"/>
    <property type="molecule type" value="Genomic_DNA"/>
</dbReference>
<evidence type="ECO:0000313" key="9">
    <source>
        <dbReference type="EMBL" id="MDE5415554.1"/>
    </source>
</evidence>
<name>A0ABT5VJF9_9BACI</name>
<keyword evidence="5 8" id="KW-0812">Transmembrane</keyword>
<protein>
    <submittedName>
        <fullName evidence="9">AEC family transporter</fullName>
    </submittedName>
</protein>
<dbReference type="Gene3D" id="1.20.1530.20">
    <property type="match status" value="1"/>
</dbReference>
<keyword evidence="7 8" id="KW-0472">Membrane</keyword>
<feature type="transmembrane region" description="Helical" evidence="8">
    <location>
        <begin position="187"/>
        <end position="206"/>
    </location>
</feature>
<feature type="transmembrane region" description="Helical" evidence="8">
    <location>
        <begin position="218"/>
        <end position="239"/>
    </location>
</feature>